<evidence type="ECO:0000313" key="1">
    <source>
        <dbReference type="EMBL" id="KAJ0011208.1"/>
    </source>
</evidence>
<sequence length="113" mass="12659">MVRGYGNDMSWTFQATTIFLAQMGFACFVLDIESHGRSPNCSSFFNSVKRGPSFNVLPRFLYGESMGGAICFDGAILVAPTCKISDKVKPRWPIPQILIFLGKFFIYFSDCAY</sequence>
<evidence type="ECO:0000313" key="2">
    <source>
        <dbReference type="Proteomes" id="UP001163603"/>
    </source>
</evidence>
<dbReference type="Proteomes" id="UP001163603">
    <property type="component" value="Chromosome 14"/>
</dbReference>
<organism evidence="1 2">
    <name type="scientific">Pistacia integerrima</name>
    <dbReference type="NCBI Taxonomy" id="434235"/>
    <lineage>
        <taxon>Eukaryota</taxon>
        <taxon>Viridiplantae</taxon>
        <taxon>Streptophyta</taxon>
        <taxon>Embryophyta</taxon>
        <taxon>Tracheophyta</taxon>
        <taxon>Spermatophyta</taxon>
        <taxon>Magnoliopsida</taxon>
        <taxon>eudicotyledons</taxon>
        <taxon>Gunneridae</taxon>
        <taxon>Pentapetalae</taxon>
        <taxon>rosids</taxon>
        <taxon>malvids</taxon>
        <taxon>Sapindales</taxon>
        <taxon>Anacardiaceae</taxon>
        <taxon>Pistacia</taxon>
    </lineage>
</organism>
<gene>
    <name evidence="1" type="ORF">Pint_32999</name>
</gene>
<dbReference type="EMBL" id="CM047749">
    <property type="protein sequence ID" value="KAJ0011208.1"/>
    <property type="molecule type" value="Genomic_DNA"/>
</dbReference>
<comment type="caution">
    <text evidence="1">The sequence shown here is derived from an EMBL/GenBank/DDBJ whole genome shotgun (WGS) entry which is preliminary data.</text>
</comment>
<accession>A0ACC0X6E2</accession>
<keyword evidence="2" id="KW-1185">Reference proteome</keyword>
<reference evidence="2" key="1">
    <citation type="journal article" date="2023" name="G3 (Bethesda)">
        <title>Genome assembly and association tests identify interacting loci associated with vigor, precocity, and sex in interspecific pistachio rootstocks.</title>
        <authorList>
            <person name="Palmer W."/>
            <person name="Jacygrad E."/>
            <person name="Sagayaradj S."/>
            <person name="Cavanaugh K."/>
            <person name="Han R."/>
            <person name="Bertier L."/>
            <person name="Beede B."/>
            <person name="Kafkas S."/>
            <person name="Golino D."/>
            <person name="Preece J."/>
            <person name="Michelmore R."/>
        </authorList>
    </citation>
    <scope>NUCLEOTIDE SEQUENCE [LARGE SCALE GENOMIC DNA]</scope>
</reference>
<name>A0ACC0X6E2_9ROSI</name>
<proteinExistence type="predicted"/>
<protein>
    <submittedName>
        <fullName evidence="1">Uncharacterized protein</fullName>
    </submittedName>
</protein>